<accession>A0AA87U2U0</accession>
<protein>
    <submittedName>
        <fullName evidence="2">Uncharacterized protein</fullName>
    </submittedName>
</protein>
<dbReference type="EMBL" id="BAYX01000003">
    <property type="protein sequence ID" value="GAJ91961.1"/>
    <property type="molecule type" value="Genomic_DNA"/>
</dbReference>
<feature type="transmembrane region" description="Helical" evidence="1">
    <location>
        <begin position="17"/>
        <end position="36"/>
    </location>
</feature>
<keyword evidence="1" id="KW-0472">Membrane</keyword>
<evidence type="ECO:0000256" key="1">
    <source>
        <dbReference type="SAM" id="Phobius"/>
    </source>
</evidence>
<evidence type="ECO:0000313" key="3">
    <source>
        <dbReference type="Proteomes" id="UP000026941"/>
    </source>
</evidence>
<proteinExistence type="predicted"/>
<feature type="transmembrane region" description="Helical" evidence="1">
    <location>
        <begin position="42"/>
        <end position="64"/>
    </location>
</feature>
<evidence type="ECO:0000313" key="2">
    <source>
        <dbReference type="EMBL" id="GAJ91961.1"/>
    </source>
</evidence>
<comment type="caution">
    <text evidence="2">The sequence shown here is derived from an EMBL/GenBank/DDBJ whole genome shotgun (WGS) entry which is preliminary data.</text>
</comment>
<keyword evidence="1" id="KW-0812">Transmembrane</keyword>
<keyword evidence="1" id="KW-1133">Transmembrane helix</keyword>
<gene>
    <name evidence="2" type="ORF">RRH01S_03_00290</name>
</gene>
<organism evidence="2 3">
    <name type="scientific">Rhizobium rhizogenes NBRC 13257</name>
    <dbReference type="NCBI Taxonomy" id="1220581"/>
    <lineage>
        <taxon>Bacteria</taxon>
        <taxon>Pseudomonadati</taxon>
        <taxon>Pseudomonadota</taxon>
        <taxon>Alphaproteobacteria</taxon>
        <taxon>Hyphomicrobiales</taxon>
        <taxon>Rhizobiaceae</taxon>
        <taxon>Rhizobium/Agrobacterium group</taxon>
        <taxon>Rhizobium</taxon>
    </lineage>
</organism>
<sequence>MTTGNSPTTQTRRPDRAALVIAAFLAALAGLIFWDSSRLAKIASYSGIGPATIPFVIAGGLLFCPPGPSLQRYAQTFPCANVRKLRLWSGSSAVLPPRCCC</sequence>
<dbReference type="AlphaFoldDB" id="A0AA87U2U0"/>
<reference evidence="2 3" key="1">
    <citation type="submission" date="2014-05" db="EMBL/GenBank/DDBJ databases">
        <title>Whole genome shotgun sequence of Rhizobium rhizogenes NBRC 13257.</title>
        <authorList>
            <person name="Katano-Makiyama Y."/>
            <person name="Hosoyama A."/>
            <person name="Hashimoto M."/>
            <person name="Hosoyama Y."/>
            <person name="Noguchi M."/>
            <person name="Tsuchikane K."/>
            <person name="Kimura A."/>
            <person name="Ohji S."/>
            <person name="Ichikawa N."/>
            <person name="Yamazoe A."/>
            <person name="Fujita N."/>
        </authorList>
    </citation>
    <scope>NUCLEOTIDE SEQUENCE [LARGE SCALE GENOMIC DNA]</scope>
    <source>
        <strain evidence="2 3">NBRC 13257</strain>
    </source>
</reference>
<name>A0AA87U2U0_RHIRH</name>
<dbReference type="Proteomes" id="UP000026941">
    <property type="component" value="Unassembled WGS sequence"/>
</dbReference>